<dbReference type="AlphaFoldDB" id="A0A5C5YS50"/>
<dbReference type="NCBIfam" id="TIGR04294">
    <property type="entry name" value="pre_pil_HX9DG"/>
    <property type="match status" value="1"/>
</dbReference>
<dbReference type="PROSITE" id="PS00409">
    <property type="entry name" value="PROKAR_NTER_METHYL"/>
    <property type="match status" value="1"/>
</dbReference>
<proteinExistence type="predicted"/>
<dbReference type="Pfam" id="PF07963">
    <property type="entry name" value="N_methyl"/>
    <property type="match status" value="1"/>
</dbReference>
<dbReference type="EMBL" id="SJPO01000003">
    <property type="protein sequence ID" value="TWT77749.1"/>
    <property type="molecule type" value="Genomic_DNA"/>
</dbReference>
<dbReference type="Gene3D" id="3.30.700.10">
    <property type="entry name" value="Glycoprotein, Type 4 Pilin"/>
    <property type="match status" value="1"/>
</dbReference>
<accession>A0A5C5YS50</accession>
<dbReference type="RefSeq" id="WP_146585534.1">
    <property type="nucleotide sequence ID" value="NZ_SJPO01000003.1"/>
</dbReference>
<organism evidence="3 4">
    <name type="scientific">Posidoniimonas polymericola</name>
    <dbReference type="NCBI Taxonomy" id="2528002"/>
    <lineage>
        <taxon>Bacteria</taxon>
        <taxon>Pseudomonadati</taxon>
        <taxon>Planctomycetota</taxon>
        <taxon>Planctomycetia</taxon>
        <taxon>Pirellulales</taxon>
        <taxon>Lacipirellulaceae</taxon>
        <taxon>Posidoniimonas</taxon>
    </lineage>
</organism>
<keyword evidence="1" id="KW-0472">Membrane</keyword>
<evidence type="ECO:0000259" key="2">
    <source>
        <dbReference type="Pfam" id="PF07596"/>
    </source>
</evidence>
<evidence type="ECO:0000256" key="1">
    <source>
        <dbReference type="SAM" id="Phobius"/>
    </source>
</evidence>
<keyword evidence="1" id="KW-0812">Transmembrane</keyword>
<protein>
    <submittedName>
        <fullName evidence="3">Type II secretion system protein G</fullName>
    </submittedName>
</protein>
<sequence length="375" mass="40856">MPRQSNAIQAPPTSNRGFTLVELLVVIAIIGILIALLLPAVQSAREAARRTQCKNQLKQMGLASLLHEDTHGYFPSGGWGGLFYPDPTRGYGKDQPGSWYYGVFSYLEENSLRDLGRNAVVGSRDWQQAILQLIASPIDTFNCPSRRTTFMGTQAGARASEYNFVSGQPVALGDYAGNSGDSFRHAQDGFGSNDITPVPGSLADAADFQWPKTTQQFVVTARGRSENKDFQTGVIGFRSEVKMRQVSDGTSNTYLIGEKYVPTDAHDGNTTVTNNGRYGDNQSMYCGYEWDNQRVAYKPGALSAYSGATQDSWQPAQDAPSAEDPTRALVAFGSAHSGGLNMVYCDGSVQTVNYDIDPLVHRYQANRLDGEVVVE</sequence>
<dbReference type="Pfam" id="PF07596">
    <property type="entry name" value="SBP_bac_10"/>
    <property type="match status" value="1"/>
</dbReference>
<feature type="transmembrane region" description="Helical" evidence="1">
    <location>
        <begin position="20"/>
        <end position="41"/>
    </location>
</feature>
<keyword evidence="1" id="KW-1133">Transmembrane helix</keyword>
<dbReference type="InterPro" id="IPR012902">
    <property type="entry name" value="N_methyl_site"/>
</dbReference>
<dbReference type="PANTHER" id="PTHR30093:SF2">
    <property type="entry name" value="TYPE II SECRETION SYSTEM PROTEIN H"/>
    <property type="match status" value="1"/>
</dbReference>
<dbReference type="InterPro" id="IPR027558">
    <property type="entry name" value="Pre_pil_HX9DG_C"/>
</dbReference>
<name>A0A5C5YS50_9BACT</name>
<gene>
    <name evidence="3" type="primary">xcpT_9</name>
    <name evidence="3" type="ORF">Pla123a_15450</name>
</gene>
<dbReference type="SUPFAM" id="SSF54523">
    <property type="entry name" value="Pili subunits"/>
    <property type="match status" value="1"/>
</dbReference>
<reference evidence="3 4" key="1">
    <citation type="submission" date="2019-02" db="EMBL/GenBank/DDBJ databases">
        <title>Deep-cultivation of Planctomycetes and their phenomic and genomic characterization uncovers novel biology.</title>
        <authorList>
            <person name="Wiegand S."/>
            <person name="Jogler M."/>
            <person name="Boedeker C."/>
            <person name="Pinto D."/>
            <person name="Vollmers J."/>
            <person name="Rivas-Marin E."/>
            <person name="Kohn T."/>
            <person name="Peeters S.H."/>
            <person name="Heuer A."/>
            <person name="Rast P."/>
            <person name="Oberbeckmann S."/>
            <person name="Bunk B."/>
            <person name="Jeske O."/>
            <person name="Meyerdierks A."/>
            <person name="Storesund J.E."/>
            <person name="Kallscheuer N."/>
            <person name="Luecker S."/>
            <person name="Lage O.M."/>
            <person name="Pohl T."/>
            <person name="Merkel B.J."/>
            <person name="Hornburger P."/>
            <person name="Mueller R.-W."/>
            <person name="Bruemmer F."/>
            <person name="Labrenz M."/>
            <person name="Spormann A.M."/>
            <person name="Op Den Camp H."/>
            <person name="Overmann J."/>
            <person name="Amann R."/>
            <person name="Jetten M.S.M."/>
            <person name="Mascher T."/>
            <person name="Medema M.H."/>
            <person name="Devos D.P."/>
            <person name="Kaster A.-K."/>
            <person name="Ovreas L."/>
            <person name="Rohde M."/>
            <person name="Galperin M.Y."/>
            <person name="Jogler C."/>
        </authorList>
    </citation>
    <scope>NUCLEOTIDE SEQUENCE [LARGE SCALE GENOMIC DNA]</scope>
    <source>
        <strain evidence="3 4">Pla123a</strain>
    </source>
</reference>
<keyword evidence="4" id="KW-1185">Reference proteome</keyword>
<dbReference type="NCBIfam" id="TIGR02532">
    <property type="entry name" value="IV_pilin_GFxxxE"/>
    <property type="match status" value="1"/>
</dbReference>
<evidence type="ECO:0000313" key="3">
    <source>
        <dbReference type="EMBL" id="TWT77749.1"/>
    </source>
</evidence>
<feature type="domain" description="DUF1559" evidence="2">
    <location>
        <begin position="42"/>
        <end position="358"/>
    </location>
</feature>
<comment type="caution">
    <text evidence="3">The sequence shown here is derived from an EMBL/GenBank/DDBJ whole genome shotgun (WGS) entry which is preliminary data.</text>
</comment>
<dbReference type="OrthoDB" id="255848at2"/>
<dbReference type="InterPro" id="IPR011453">
    <property type="entry name" value="DUF1559"/>
</dbReference>
<dbReference type="PANTHER" id="PTHR30093">
    <property type="entry name" value="GENERAL SECRETION PATHWAY PROTEIN G"/>
    <property type="match status" value="1"/>
</dbReference>
<evidence type="ECO:0000313" key="4">
    <source>
        <dbReference type="Proteomes" id="UP000318478"/>
    </source>
</evidence>
<dbReference type="InterPro" id="IPR045584">
    <property type="entry name" value="Pilin-like"/>
</dbReference>
<dbReference type="Proteomes" id="UP000318478">
    <property type="component" value="Unassembled WGS sequence"/>
</dbReference>